<dbReference type="EMBL" id="JBHUEQ010000015">
    <property type="protein sequence ID" value="MFD1745453.1"/>
    <property type="molecule type" value="Genomic_DNA"/>
</dbReference>
<keyword evidence="3" id="KW-1185">Reference proteome</keyword>
<comment type="caution">
    <text evidence="2">The sequence shown here is derived from an EMBL/GenBank/DDBJ whole genome shotgun (WGS) entry which is preliminary data.</text>
</comment>
<name>A0ABW4M4S7_9HYPH</name>
<feature type="signal peptide" evidence="1">
    <location>
        <begin position="1"/>
        <end position="22"/>
    </location>
</feature>
<dbReference type="Pfam" id="PF06191">
    <property type="entry name" value="DUF995"/>
    <property type="match status" value="1"/>
</dbReference>
<accession>A0ABW4M4S7</accession>
<reference evidence="3" key="1">
    <citation type="journal article" date="2019" name="Int. J. Syst. Evol. Microbiol.">
        <title>The Global Catalogue of Microorganisms (GCM) 10K type strain sequencing project: providing services to taxonomists for standard genome sequencing and annotation.</title>
        <authorList>
            <consortium name="The Broad Institute Genomics Platform"/>
            <consortium name="The Broad Institute Genome Sequencing Center for Infectious Disease"/>
            <person name="Wu L."/>
            <person name="Ma J."/>
        </authorList>
    </citation>
    <scope>NUCLEOTIDE SEQUENCE [LARGE SCALE GENOMIC DNA]</scope>
    <source>
        <strain evidence="3">CG52</strain>
    </source>
</reference>
<dbReference type="Proteomes" id="UP001597322">
    <property type="component" value="Unassembled WGS sequence"/>
</dbReference>
<protein>
    <submittedName>
        <fullName evidence="2">DUF995 domain-containing protein</fullName>
    </submittedName>
</protein>
<dbReference type="RefSeq" id="WP_377399140.1">
    <property type="nucleotide sequence ID" value="NZ_JBHUEQ010000015.1"/>
</dbReference>
<sequence>MKHLAKLLVSTLAMTFSFLAPAGAGATDRVVVPLSARELTELYGDKTWVWKAGGGRLSTKGMKFNAYTAEGGKPSIGIGRWTVDDNGKLCMFARWTTREGSARAATCFGHMRADKVIFQRRHPAGNWYIFRHAKIRPKDEIRKLSGADTVSAPASRFQQSLRLKPKG</sequence>
<dbReference type="InterPro" id="IPR009337">
    <property type="entry name" value="DUF995"/>
</dbReference>
<evidence type="ECO:0000313" key="3">
    <source>
        <dbReference type="Proteomes" id="UP001597322"/>
    </source>
</evidence>
<gene>
    <name evidence="2" type="ORF">ACFSE1_08285</name>
</gene>
<organism evidence="2 3">
    <name type="scientific">Rhizobium helianthi</name>
    <dbReference type="NCBI Taxonomy" id="1132695"/>
    <lineage>
        <taxon>Bacteria</taxon>
        <taxon>Pseudomonadati</taxon>
        <taxon>Pseudomonadota</taxon>
        <taxon>Alphaproteobacteria</taxon>
        <taxon>Hyphomicrobiales</taxon>
        <taxon>Rhizobiaceae</taxon>
        <taxon>Rhizobium/Agrobacterium group</taxon>
        <taxon>Rhizobium</taxon>
    </lineage>
</organism>
<proteinExistence type="predicted"/>
<evidence type="ECO:0000313" key="2">
    <source>
        <dbReference type="EMBL" id="MFD1745453.1"/>
    </source>
</evidence>
<feature type="chain" id="PRO_5045497722" evidence="1">
    <location>
        <begin position="23"/>
        <end position="167"/>
    </location>
</feature>
<keyword evidence="1" id="KW-0732">Signal</keyword>
<evidence type="ECO:0000256" key="1">
    <source>
        <dbReference type="SAM" id="SignalP"/>
    </source>
</evidence>